<dbReference type="InterPro" id="IPR014602">
    <property type="entry name" value="UCP036226"/>
</dbReference>
<reference evidence="2 3" key="1">
    <citation type="submission" date="2024-02" db="EMBL/GenBank/DDBJ databases">
        <title>Genome sequence of Aquincola sp. MAHUQ-54.</title>
        <authorList>
            <person name="Huq M.A."/>
        </authorList>
    </citation>
    <scope>NUCLEOTIDE SEQUENCE [LARGE SCALE GENOMIC DNA]</scope>
    <source>
        <strain evidence="2 3">MAHUQ-54</strain>
    </source>
</reference>
<evidence type="ECO:0000259" key="1">
    <source>
        <dbReference type="Pfam" id="PF08768"/>
    </source>
</evidence>
<evidence type="ECO:0000313" key="3">
    <source>
        <dbReference type="Proteomes" id="UP001336250"/>
    </source>
</evidence>
<evidence type="ECO:0000313" key="2">
    <source>
        <dbReference type="EMBL" id="MEF7617597.1"/>
    </source>
</evidence>
<dbReference type="SUPFAM" id="SSF50814">
    <property type="entry name" value="Lipocalins"/>
    <property type="match status" value="1"/>
</dbReference>
<dbReference type="EMBL" id="JAZIBG010000059">
    <property type="protein sequence ID" value="MEF7617597.1"/>
    <property type="molecule type" value="Genomic_DNA"/>
</dbReference>
<dbReference type="PIRSF" id="PIRSF036226">
    <property type="entry name" value="UCP036226"/>
    <property type="match status" value="1"/>
</dbReference>
<dbReference type="Pfam" id="PF08768">
    <property type="entry name" value="THAP4_heme-bd"/>
    <property type="match status" value="1"/>
</dbReference>
<dbReference type="InterPro" id="IPR012674">
    <property type="entry name" value="Calycin"/>
</dbReference>
<keyword evidence="3" id="KW-1185">Reference proteome</keyword>
<dbReference type="Gene3D" id="2.40.128.20">
    <property type="match status" value="1"/>
</dbReference>
<sequence length="224" mass="24373">MSTAAQPPAGGGFPADIYTEPSDVDVDTLACLGPLRRMAGVWQGTRGLDVKPKADGPRKQAYVERIELQPIDPVTNGPQLLYGLRYHTHITKPDQVKTYHEQVGYWLWEPATGTVIHTLTIPRGQTAMAAGTAAPDADTFELVATQGLDTWGICSAPFLDHAFKTTAFRIQVAFNDDGTWGYEEDTVLQIQGLAEPFHHTDRNRLAKVAEPTPNPLAAARGAAR</sequence>
<proteinExistence type="predicted"/>
<comment type="caution">
    <text evidence="2">The sequence shown here is derived from an EMBL/GenBank/DDBJ whole genome shotgun (WGS) entry which is preliminary data.</text>
</comment>
<accession>A0AAW9QQC3</accession>
<organism evidence="2 3">
    <name type="scientific">Aquincola agrisoli</name>
    <dbReference type="NCBI Taxonomy" id="3119538"/>
    <lineage>
        <taxon>Bacteria</taxon>
        <taxon>Pseudomonadati</taxon>
        <taxon>Pseudomonadota</taxon>
        <taxon>Betaproteobacteria</taxon>
        <taxon>Burkholderiales</taxon>
        <taxon>Sphaerotilaceae</taxon>
        <taxon>Aquincola</taxon>
    </lineage>
</organism>
<dbReference type="RefSeq" id="WP_332293357.1">
    <property type="nucleotide sequence ID" value="NZ_JAZIBG010000059.1"/>
</dbReference>
<protein>
    <submittedName>
        <fullName evidence="2">Heme-binding beta-barrel domain-containing protein</fullName>
    </submittedName>
</protein>
<name>A0AAW9QQC3_9BURK</name>
<gene>
    <name evidence="2" type="ORF">V4F39_27050</name>
</gene>
<dbReference type="InterPro" id="IPR014878">
    <property type="entry name" value="THAP4-like_heme-bd"/>
</dbReference>
<dbReference type="AlphaFoldDB" id="A0AAW9QQC3"/>
<feature type="domain" description="THAP4-like heme-binding" evidence="1">
    <location>
        <begin position="32"/>
        <end position="207"/>
    </location>
</feature>
<dbReference type="Proteomes" id="UP001336250">
    <property type="component" value="Unassembled WGS sequence"/>
</dbReference>